<name>A0A139PUG5_STRMT</name>
<evidence type="ECO:0000313" key="4">
    <source>
        <dbReference type="EMBL" id="KXT93791.1"/>
    </source>
</evidence>
<dbReference type="Gene3D" id="3.30.1370.220">
    <property type="match status" value="1"/>
</dbReference>
<dbReference type="Gene3D" id="2.60.40.4290">
    <property type="match status" value="1"/>
</dbReference>
<dbReference type="Gene3D" id="3.40.50.11790">
    <property type="match status" value="1"/>
</dbReference>
<organism evidence="4 5">
    <name type="scientific">Streptococcus mitis</name>
    <dbReference type="NCBI Taxonomy" id="28037"/>
    <lineage>
        <taxon>Bacteria</taxon>
        <taxon>Bacillati</taxon>
        <taxon>Bacillota</taxon>
        <taxon>Bacilli</taxon>
        <taxon>Lactobacillales</taxon>
        <taxon>Streptococcaceae</taxon>
        <taxon>Streptococcus</taxon>
        <taxon>Streptococcus mitis group</taxon>
    </lineage>
</organism>
<reference evidence="4 5" key="1">
    <citation type="submission" date="2016-01" db="EMBL/GenBank/DDBJ databases">
        <title>Highly variable Streptococcus oralis are common among viridans streptococci isolated from primates.</title>
        <authorList>
            <person name="Denapaite D."/>
            <person name="Rieger M."/>
            <person name="Koendgen S."/>
            <person name="Brueckner R."/>
            <person name="Ochigava I."/>
            <person name="Kappeler P."/>
            <person name="Maetz-Rensing K."/>
            <person name="Leendertz F."/>
            <person name="Hakenbeck R."/>
        </authorList>
    </citation>
    <scope>NUCLEOTIDE SEQUENCE [LARGE SCALE GENOMIC DNA]</scope>
    <source>
        <strain evidence="4 5">DD26</strain>
    </source>
</reference>
<dbReference type="Gene3D" id="3.30.1490.360">
    <property type="match status" value="1"/>
</dbReference>
<dbReference type="Pfam" id="PF04984">
    <property type="entry name" value="Phage_sheath_1"/>
    <property type="match status" value="1"/>
</dbReference>
<accession>A0A139PUG5</accession>
<dbReference type="RefSeq" id="WP_061439032.1">
    <property type="nucleotide sequence ID" value="NZ_KQ970286.1"/>
</dbReference>
<proteinExistence type="inferred from homology"/>
<sequence>MAQWRVQNKRVPKAYINFVSRDDVIIPLEDNTIAAVMIAGSWGEPGAFTLVDGTSNFRRLFGKPIDELLPIREALKGTGKVLVYNGVNNTGLQATKTESDMVVTAKYKGLAGNHIHVIFKKQVETGFEVTTVFFGKEVDKQIITALPFKNDYVNVTGTLTTEDKTILLEGGTDGATTNSEVEDFLNALDTQDFRVLALGTDESATKALVTAHIKKWRDAGRSVIAVLNDYTDADDEGVVSVGNGVTLSDGTKLSAKDCVYFVAGKYAGAGLQSNTFKSYPGAIDCERKNEAEAEKLINKGQLIFAYRNEKVIILSDVNSFTSYTAEHSRIFGKNKLVRTMDNINTNVKYIFENYFIGKVPNNVNGRELFKQRIITMVLDPLAQKQALEYKAKDIEISQGITKESVVVNLPVVLTDAMEILYMTVICD</sequence>
<feature type="domain" description="Tail sheath protein subtilisin-like" evidence="2">
    <location>
        <begin position="174"/>
        <end position="319"/>
    </location>
</feature>
<dbReference type="InterPro" id="IPR035089">
    <property type="entry name" value="Phage_sheath_subtilisin"/>
</dbReference>
<feature type="domain" description="Tail sheath protein C-terminal" evidence="3">
    <location>
        <begin position="330"/>
        <end position="424"/>
    </location>
</feature>
<evidence type="ECO:0000259" key="2">
    <source>
        <dbReference type="Pfam" id="PF04984"/>
    </source>
</evidence>
<gene>
    <name evidence="4" type="ORF">SMIDD26_00719</name>
</gene>
<evidence type="ECO:0000313" key="5">
    <source>
        <dbReference type="Proteomes" id="UP000070458"/>
    </source>
</evidence>
<dbReference type="OrthoDB" id="89060at2"/>
<comment type="caution">
    <text evidence="4">The sequence shown here is derived from an EMBL/GenBank/DDBJ whole genome shotgun (WGS) entry which is preliminary data.</text>
</comment>
<dbReference type="Proteomes" id="UP000070458">
    <property type="component" value="Unassembled WGS sequence"/>
</dbReference>
<dbReference type="InterPro" id="IPR020287">
    <property type="entry name" value="Tail_sheath_C"/>
</dbReference>
<dbReference type="Gene3D" id="3.30.360.90">
    <property type="match status" value="1"/>
</dbReference>
<dbReference type="PATRIC" id="fig|28037.233.peg.813"/>
<dbReference type="EMBL" id="LQOD01000137">
    <property type="protein sequence ID" value="KXT93791.1"/>
    <property type="molecule type" value="Genomic_DNA"/>
</dbReference>
<evidence type="ECO:0000256" key="1">
    <source>
        <dbReference type="ARBA" id="ARBA00008005"/>
    </source>
</evidence>
<protein>
    <recommendedName>
        <fullName evidence="6">Phage tail sheath protein</fullName>
    </recommendedName>
</protein>
<evidence type="ECO:0000259" key="3">
    <source>
        <dbReference type="Pfam" id="PF17482"/>
    </source>
</evidence>
<dbReference type="AlphaFoldDB" id="A0A139PUG5"/>
<dbReference type="Pfam" id="PF17482">
    <property type="entry name" value="Phage_sheath_1C"/>
    <property type="match status" value="1"/>
</dbReference>
<comment type="similarity">
    <text evidence="1">Belongs to the myoviridae tail sheath protein family.</text>
</comment>
<evidence type="ECO:0008006" key="6">
    <source>
        <dbReference type="Google" id="ProtNLM"/>
    </source>
</evidence>